<keyword evidence="2" id="KW-1185">Reference proteome</keyword>
<dbReference type="Gene3D" id="3.80.10.10">
    <property type="entry name" value="Ribonuclease Inhibitor"/>
    <property type="match status" value="1"/>
</dbReference>
<sequence>MSDISPIEKCEKLLPECKCSERYCKYAKVACQNISDFEAFNNVLSNGSVYEVSTSIHITLSGNTVLPKGSHSGLVVTELIADDFQIQVFEGNRIATQDSEIHALTQLRILSISNNQIQTVSTNQIPPRLTHLYLAGFHASFHIYFNLMLEITITCYHRFLFSGIVLGFGFRDGLRPREFVEQLVPEVLLAPSEVGGAVQIELHLLGQIIVLGQISQLDDDDAGNVIFQGLSVGRVELQKTPLAFKSAIRPLLQYQRLNSSTIGTHKEDSKAYAFEYCFLCAI</sequence>
<accession>A0AAV4UGV0</accession>
<dbReference type="SUPFAM" id="SSF52075">
    <property type="entry name" value="Outer arm dynein light chain 1"/>
    <property type="match status" value="1"/>
</dbReference>
<dbReference type="Proteomes" id="UP001054837">
    <property type="component" value="Unassembled WGS sequence"/>
</dbReference>
<organism evidence="1 2">
    <name type="scientific">Caerostris darwini</name>
    <dbReference type="NCBI Taxonomy" id="1538125"/>
    <lineage>
        <taxon>Eukaryota</taxon>
        <taxon>Metazoa</taxon>
        <taxon>Ecdysozoa</taxon>
        <taxon>Arthropoda</taxon>
        <taxon>Chelicerata</taxon>
        <taxon>Arachnida</taxon>
        <taxon>Araneae</taxon>
        <taxon>Araneomorphae</taxon>
        <taxon>Entelegynae</taxon>
        <taxon>Araneoidea</taxon>
        <taxon>Araneidae</taxon>
        <taxon>Caerostris</taxon>
    </lineage>
</organism>
<comment type="caution">
    <text evidence="1">The sequence shown here is derived from an EMBL/GenBank/DDBJ whole genome shotgun (WGS) entry which is preliminary data.</text>
</comment>
<reference evidence="1 2" key="1">
    <citation type="submission" date="2021-06" db="EMBL/GenBank/DDBJ databases">
        <title>Caerostris darwini draft genome.</title>
        <authorList>
            <person name="Kono N."/>
            <person name="Arakawa K."/>
        </authorList>
    </citation>
    <scope>NUCLEOTIDE SEQUENCE [LARGE SCALE GENOMIC DNA]</scope>
</reference>
<evidence type="ECO:0000313" key="2">
    <source>
        <dbReference type="Proteomes" id="UP001054837"/>
    </source>
</evidence>
<proteinExistence type="predicted"/>
<dbReference type="InterPro" id="IPR032675">
    <property type="entry name" value="LRR_dom_sf"/>
</dbReference>
<name>A0AAV4UGV0_9ARAC</name>
<dbReference type="EMBL" id="BPLQ01011262">
    <property type="protein sequence ID" value="GIY57033.1"/>
    <property type="molecule type" value="Genomic_DNA"/>
</dbReference>
<evidence type="ECO:0000313" key="1">
    <source>
        <dbReference type="EMBL" id="GIY57033.1"/>
    </source>
</evidence>
<protein>
    <submittedName>
        <fullName evidence="1">Uncharacterized protein</fullName>
    </submittedName>
</protein>
<gene>
    <name evidence="1" type="ORF">CDAR_275681</name>
</gene>
<dbReference type="AlphaFoldDB" id="A0AAV4UGV0"/>